<name>A0ABV6YK15_UNCEI</name>
<proteinExistence type="predicted"/>
<keyword evidence="1" id="KW-1133">Transmembrane helix</keyword>
<comment type="caution">
    <text evidence="3">The sequence shown here is derived from an EMBL/GenBank/DDBJ whole genome shotgun (WGS) entry which is preliminary data.</text>
</comment>
<feature type="domain" description="FlgD/Vpr Ig-like" evidence="2">
    <location>
        <begin position="778"/>
        <end position="841"/>
    </location>
</feature>
<dbReference type="Pfam" id="PF13860">
    <property type="entry name" value="FlgD_ig"/>
    <property type="match status" value="1"/>
</dbReference>
<keyword evidence="1" id="KW-0472">Membrane</keyword>
<reference evidence="3 4" key="1">
    <citation type="submission" date="2024-09" db="EMBL/GenBank/DDBJ databases">
        <authorList>
            <person name="D'Angelo T."/>
        </authorList>
    </citation>
    <scope>NUCLEOTIDE SEQUENCE [LARGE SCALE GENOMIC DNA]</scope>
    <source>
        <strain evidence="3">SAG AM-320-E07</strain>
    </source>
</reference>
<evidence type="ECO:0000313" key="4">
    <source>
        <dbReference type="Proteomes" id="UP001593833"/>
    </source>
</evidence>
<evidence type="ECO:0000313" key="3">
    <source>
        <dbReference type="EMBL" id="MFC1572509.1"/>
    </source>
</evidence>
<dbReference type="EMBL" id="JBHPKH010000019">
    <property type="protein sequence ID" value="MFC1572509.1"/>
    <property type="molecule type" value="Genomic_DNA"/>
</dbReference>
<dbReference type="Proteomes" id="UP001593833">
    <property type="component" value="Unassembled WGS sequence"/>
</dbReference>
<dbReference type="InterPro" id="IPR025965">
    <property type="entry name" value="FlgD/Vpr_Ig-like"/>
</dbReference>
<evidence type="ECO:0000259" key="2">
    <source>
        <dbReference type="Pfam" id="PF13860"/>
    </source>
</evidence>
<feature type="transmembrane region" description="Helical" evidence="1">
    <location>
        <begin position="20"/>
        <end position="41"/>
    </location>
</feature>
<protein>
    <submittedName>
        <fullName evidence="3">FlgD immunoglobulin-like domain containing protein</fullName>
    </submittedName>
</protein>
<evidence type="ECO:0000256" key="1">
    <source>
        <dbReference type="SAM" id="Phobius"/>
    </source>
</evidence>
<gene>
    <name evidence="3" type="ORF">ACFL6M_02810</name>
</gene>
<accession>A0ABV6YK15</accession>
<keyword evidence="1" id="KW-0812">Transmembrane</keyword>
<organism evidence="3 4">
    <name type="scientific">Eiseniibacteriota bacterium</name>
    <dbReference type="NCBI Taxonomy" id="2212470"/>
    <lineage>
        <taxon>Bacteria</taxon>
        <taxon>Candidatus Eiseniibacteriota</taxon>
    </lineage>
</organism>
<keyword evidence="4" id="KW-1185">Reference proteome</keyword>
<sequence>MKSICGPTSCERRPTAHTWIRVVIALMTIAWPGIAGAYSAFPTTPGDDIVSNSNALFRVTLAPDYGGASLLVKVSGSACIIRSAGHSQSTDPSGPLGAGACGLVLPTVTDSMIAVFPRGFNSGNGDDEVHTMMADMSLSNGDGWGVLAGLSASADCPLLPPSYGEVEARGGASGFGGPGADSFFNLHIQVDVPPSVYPGGLHLYNPTPLVVEAKRLRRFPPIGRAYIHSFDFSGTVELWDCATGCFVGWLKQGTHGVQDPDNPDPPTPVLWNPPYRYPVVFSLNANAEGIVVPNACVPQPNDVYALGLAGVGNMPPSQGYTTQGELFQSSGATLGGGADNTNIDRMSAALGIGTTPGLVGCAGTPPPPPPFMGPFSPNTIPAAGDPCPAPPTGPGALGLTPGDNINSLSYGRDMGNILLFSVGPAATGVPGSAVRFQSTLSPPALPVTAAGAVPSNAGGAPGREAAGDIFNSPVIFPPPPPIVGIFGAGPPTAAVPAPPGLNTLALDELLLGLQAPATAFSVLGIPEDDLDALEIGPMSRVDDDIDGRIDVNRFVFFTLTPGSPSLPGSGLSARDILVATNGPPFGFVLYASGVANIGLHATDVIDALVLHDSSVGGPPDGILGFGDEALFSLAAGSGTLTGLNPNYPGGGSPGDVFYTSFPGVGGPIVLYAAAATIGLLNTDELNALEIGLTGDCQHLDCGSLEFPDEDGEGWWDGLDNCVGVYNPGVIPPLAEYRLEQPDWNGDGSGCEEASGLPEGGIVPTRDLLFGPMPNPQADKTRLEFMLPDPQAIRLEVFDERGRLVRVLAEGHHSEGHHIAIWDGRNAEDQPVRSGVYWVRLAVGDEIFSRRVTIIR</sequence>
<dbReference type="Gene3D" id="2.60.40.4070">
    <property type="match status" value="1"/>
</dbReference>